<evidence type="ECO:0000313" key="2">
    <source>
        <dbReference type="Proteomes" id="UP000828390"/>
    </source>
</evidence>
<dbReference type="EMBL" id="JAIWYP010000013">
    <property type="protein sequence ID" value="KAH3717932.1"/>
    <property type="molecule type" value="Genomic_DNA"/>
</dbReference>
<protein>
    <submittedName>
        <fullName evidence="1">Uncharacterized protein</fullName>
    </submittedName>
</protein>
<reference evidence="1" key="2">
    <citation type="submission" date="2020-11" db="EMBL/GenBank/DDBJ databases">
        <authorList>
            <person name="McCartney M.A."/>
            <person name="Auch B."/>
            <person name="Kono T."/>
            <person name="Mallez S."/>
            <person name="Becker A."/>
            <person name="Gohl D.M."/>
            <person name="Silverstein K.A.T."/>
            <person name="Koren S."/>
            <person name="Bechman K.B."/>
            <person name="Herman A."/>
            <person name="Abrahante J.E."/>
            <person name="Garbe J."/>
        </authorList>
    </citation>
    <scope>NUCLEOTIDE SEQUENCE</scope>
    <source>
        <strain evidence="1">Duluth1</strain>
        <tissue evidence="1">Whole animal</tissue>
    </source>
</reference>
<name>A0A9D4HGD1_DREPO</name>
<dbReference type="Proteomes" id="UP000828390">
    <property type="component" value="Unassembled WGS sequence"/>
</dbReference>
<organism evidence="1 2">
    <name type="scientific">Dreissena polymorpha</name>
    <name type="common">Zebra mussel</name>
    <name type="synonym">Mytilus polymorpha</name>
    <dbReference type="NCBI Taxonomy" id="45954"/>
    <lineage>
        <taxon>Eukaryota</taxon>
        <taxon>Metazoa</taxon>
        <taxon>Spiralia</taxon>
        <taxon>Lophotrochozoa</taxon>
        <taxon>Mollusca</taxon>
        <taxon>Bivalvia</taxon>
        <taxon>Autobranchia</taxon>
        <taxon>Heteroconchia</taxon>
        <taxon>Euheterodonta</taxon>
        <taxon>Imparidentia</taxon>
        <taxon>Neoheterodontei</taxon>
        <taxon>Myida</taxon>
        <taxon>Dreissenoidea</taxon>
        <taxon>Dreissenidae</taxon>
        <taxon>Dreissena</taxon>
    </lineage>
</organism>
<proteinExistence type="predicted"/>
<dbReference type="AlphaFoldDB" id="A0A9D4HGD1"/>
<reference evidence="1" key="1">
    <citation type="journal article" date="2019" name="bioRxiv">
        <title>The Genome of the Zebra Mussel, Dreissena polymorpha: A Resource for Invasive Species Research.</title>
        <authorList>
            <person name="McCartney M.A."/>
            <person name="Auch B."/>
            <person name="Kono T."/>
            <person name="Mallez S."/>
            <person name="Zhang Y."/>
            <person name="Obille A."/>
            <person name="Becker A."/>
            <person name="Abrahante J.E."/>
            <person name="Garbe J."/>
            <person name="Badalamenti J.P."/>
            <person name="Herman A."/>
            <person name="Mangelson H."/>
            <person name="Liachko I."/>
            <person name="Sullivan S."/>
            <person name="Sone E.D."/>
            <person name="Koren S."/>
            <person name="Silverstein K.A.T."/>
            <person name="Beckman K.B."/>
            <person name="Gohl D.M."/>
        </authorList>
    </citation>
    <scope>NUCLEOTIDE SEQUENCE</scope>
    <source>
        <strain evidence="1">Duluth1</strain>
        <tissue evidence="1">Whole animal</tissue>
    </source>
</reference>
<evidence type="ECO:0000313" key="1">
    <source>
        <dbReference type="EMBL" id="KAH3717932.1"/>
    </source>
</evidence>
<comment type="caution">
    <text evidence="1">The sequence shown here is derived from an EMBL/GenBank/DDBJ whole genome shotgun (WGS) entry which is preliminary data.</text>
</comment>
<keyword evidence="2" id="KW-1185">Reference proteome</keyword>
<accession>A0A9D4HGD1</accession>
<sequence>MFQQLLHVDADLTDVLESSELAVVMMSGEVERTEHVHVKSEAFLQVGGVFTATLRSVKLVTGET</sequence>
<gene>
    <name evidence="1" type="ORF">DPMN_060728</name>
</gene>